<organism evidence="2 3">
    <name type="scientific">Mesorhabditis belari</name>
    <dbReference type="NCBI Taxonomy" id="2138241"/>
    <lineage>
        <taxon>Eukaryota</taxon>
        <taxon>Metazoa</taxon>
        <taxon>Ecdysozoa</taxon>
        <taxon>Nematoda</taxon>
        <taxon>Chromadorea</taxon>
        <taxon>Rhabditida</taxon>
        <taxon>Rhabditina</taxon>
        <taxon>Rhabditomorpha</taxon>
        <taxon>Rhabditoidea</taxon>
        <taxon>Rhabditidae</taxon>
        <taxon>Mesorhabditinae</taxon>
        <taxon>Mesorhabditis</taxon>
    </lineage>
</organism>
<keyword evidence="2" id="KW-1185">Reference proteome</keyword>
<feature type="compositionally biased region" description="Basic and acidic residues" evidence="1">
    <location>
        <begin position="32"/>
        <end position="41"/>
    </location>
</feature>
<feature type="region of interest" description="Disordered" evidence="1">
    <location>
        <begin position="10"/>
        <end position="189"/>
    </location>
</feature>
<name>A0AAF3EHP3_9BILA</name>
<feature type="region of interest" description="Disordered" evidence="1">
    <location>
        <begin position="205"/>
        <end position="245"/>
    </location>
</feature>
<feature type="compositionally biased region" description="Polar residues" evidence="1">
    <location>
        <begin position="214"/>
        <end position="223"/>
    </location>
</feature>
<feature type="compositionally biased region" description="Basic and acidic residues" evidence="1">
    <location>
        <begin position="106"/>
        <end position="122"/>
    </location>
</feature>
<dbReference type="Proteomes" id="UP000887575">
    <property type="component" value="Unassembled WGS sequence"/>
</dbReference>
<evidence type="ECO:0000313" key="3">
    <source>
        <dbReference type="WBParaSite" id="MBELARI_LOCUS13520"/>
    </source>
</evidence>
<evidence type="ECO:0000256" key="1">
    <source>
        <dbReference type="SAM" id="MobiDB-lite"/>
    </source>
</evidence>
<sequence>MSITACEKKLLDAIPSQSPPPQSTRNSLPRRGSNEENRRPENDDDGFTRVARQLANDKDPSTFPFDDDDDVIFLGGPEEPENAGPIFVRIDANEDENDVVWIDSSKGQKNDKRQLKKDEMVKESQGSSSASSTLSARIGRPRGRPRKEKIPENKVPKKRGRPRKQLEPVNMEALDLTLAQPTYEGRPLRKRAWQDLSVIDLFSSSDEEVKRPKASTSRISTPRNVDKNDGKNLQSGGRGKKEMETSLGALTPRTSMKPRKRVYEDLALPEYDWRLPREDLYEDKDVPLPLNLRDFQPTPRVLPKFKAKTTDSYFLELDAYEEQKEKEKRIEQRRRQANKIQSHVRLRNSRQQLQDFPDPLFLSPLEDRAAHMRAEMESLIGRFGGLCDEARDLITDLNKDVVLKAVDQMMHKDYSDSL</sequence>
<evidence type="ECO:0000313" key="2">
    <source>
        <dbReference type="Proteomes" id="UP000887575"/>
    </source>
</evidence>
<dbReference type="WBParaSite" id="MBELARI_LOCUS13520">
    <property type="protein sequence ID" value="MBELARI_LOCUS13520"/>
    <property type="gene ID" value="MBELARI_LOCUS13520"/>
</dbReference>
<dbReference type="AlphaFoldDB" id="A0AAF3EHP3"/>
<feature type="compositionally biased region" description="Low complexity" evidence="1">
    <location>
        <begin position="124"/>
        <end position="135"/>
    </location>
</feature>
<reference evidence="3" key="1">
    <citation type="submission" date="2024-02" db="UniProtKB">
        <authorList>
            <consortium name="WormBaseParasite"/>
        </authorList>
    </citation>
    <scope>IDENTIFICATION</scope>
</reference>
<accession>A0AAF3EHP3</accession>
<protein>
    <submittedName>
        <fullName evidence="3">Uncharacterized protein</fullName>
    </submittedName>
</protein>
<proteinExistence type="predicted"/>